<dbReference type="AlphaFoldDB" id="A0A1Y0EAM8"/>
<dbReference type="RefSeq" id="WP_087206869.1">
    <property type="nucleotide sequence ID" value="NZ_CP021431.1"/>
</dbReference>
<feature type="chain" id="PRO_5012575639" evidence="1">
    <location>
        <begin position="19"/>
        <end position="215"/>
    </location>
</feature>
<dbReference type="InterPro" id="IPR002035">
    <property type="entry name" value="VWF_A"/>
</dbReference>
<dbReference type="Gene3D" id="3.40.50.410">
    <property type="entry name" value="von Willebrand factor, type A domain"/>
    <property type="match status" value="1"/>
</dbReference>
<gene>
    <name evidence="3" type="ORF">LOKVESSMR4R_01345</name>
</gene>
<reference evidence="3 4" key="1">
    <citation type="submission" date="2017-05" db="EMBL/GenBank/DDBJ databases">
        <title>Genome Sequence of Loktanella vestfoldensis Strain SMR4r Isolated from a Culture of the Diatom Skeletonema marinoi.</title>
        <authorList>
            <person name="Topel M."/>
            <person name="Pinder M.I.M."/>
            <person name="Johansson O.N."/>
            <person name="Kourtchenko O."/>
            <person name="Godhe A."/>
            <person name="Clarke A.K."/>
        </authorList>
    </citation>
    <scope>NUCLEOTIDE SEQUENCE [LARGE SCALE GENOMIC DNA]</scope>
    <source>
        <strain evidence="3 4">SMR4r</strain>
    </source>
</reference>
<keyword evidence="1" id="KW-0732">Signal</keyword>
<dbReference type="KEGG" id="lvs:LOKVESSMR4R_01345"/>
<accession>A0A1Y0EAM8</accession>
<dbReference type="EMBL" id="CP021431">
    <property type="protein sequence ID" value="ARU00666.1"/>
    <property type="molecule type" value="Genomic_DNA"/>
</dbReference>
<feature type="domain" description="VWFA" evidence="2">
    <location>
        <begin position="22"/>
        <end position="210"/>
    </location>
</feature>
<protein>
    <submittedName>
        <fullName evidence="3">VWA domain-containing protein</fullName>
    </submittedName>
</protein>
<organism evidence="3 4">
    <name type="scientific">Yoonia vestfoldensis</name>
    <dbReference type="NCBI Taxonomy" id="245188"/>
    <lineage>
        <taxon>Bacteria</taxon>
        <taxon>Pseudomonadati</taxon>
        <taxon>Pseudomonadota</taxon>
        <taxon>Alphaproteobacteria</taxon>
        <taxon>Rhodobacterales</taxon>
        <taxon>Paracoccaceae</taxon>
        <taxon>Yoonia</taxon>
    </lineage>
</organism>
<dbReference type="SUPFAM" id="SSF53300">
    <property type="entry name" value="vWA-like"/>
    <property type="match status" value="1"/>
</dbReference>
<evidence type="ECO:0000313" key="3">
    <source>
        <dbReference type="EMBL" id="ARU00666.1"/>
    </source>
</evidence>
<dbReference type="InterPro" id="IPR010607">
    <property type="entry name" value="DUF1194"/>
</dbReference>
<proteinExistence type="predicted"/>
<dbReference type="InterPro" id="IPR036465">
    <property type="entry name" value="vWFA_dom_sf"/>
</dbReference>
<evidence type="ECO:0000256" key="1">
    <source>
        <dbReference type="SAM" id="SignalP"/>
    </source>
</evidence>
<dbReference type="Proteomes" id="UP000195273">
    <property type="component" value="Chromosome"/>
</dbReference>
<dbReference type="OrthoDB" id="9792179at2"/>
<name>A0A1Y0EAM8_9RHOB</name>
<dbReference type="STRING" id="1122181.GCA_000382265_01841"/>
<dbReference type="Pfam" id="PF06707">
    <property type="entry name" value="DUF1194"/>
    <property type="match status" value="1"/>
</dbReference>
<evidence type="ECO:0000313" key="4">
    <source>
        <dbReference type="Proteomes" id="UP000195273"/>
    </source>
</evidence>
<dbReference type="PROSITE" id="PS50234">
    <property type="entry name" value="VWFA"/>
    <property type="match status" value="1"/>
</dbReference>
<feature type="signal peptide" evidence="1">
    <location>
        <begin position="1"/>
        <end position="18"/>
    </location>
</feature>
<keyword evidence="4" id="KW-1185">Reference proteome</keyword>
<evidence type="ECO:0000259" key="2">
    <source>
        <dbReference type="PROSITE" id="PS50234"/>
    </source>
</evidence>
<sequence>MRCLAPFVFALSVTPALACETALLLTIDVSNSVDAAEYRLQTDGLADALRDSEIVDIMLRDRVAVAVVQWSGVDEQVVAIPWERITHAGQAAQLSQRARNMERAFVLSGTATSEAILFSLAQFDAVADCKRKVIDMSTDGTANAGSDVRLARGRAERAGVTINGIGIESMGRTITNYLQSAVITRDGFVMTARMHQDYPAAIRAKILREIARVIG</sequence>